<feature type="signal peptide" evidence="8">
    <location>
        <begin position="1"/>
        <end position="18"/>
    </location>
</feature>
<dbReference type="SMART" id="SM00020">
    <property type="entry name" value="Tryp_SPc"/>
    <property type="match status" value="1"/>
</dbReference>
<sequence>MSRFLVLLSAALFGLVVSQRLPKNQPVSFPKEQDIVFPDNKPFDTLFKISDFYYNSMLDKKLELPLPPRRELNPIHVRPGQPFPPPPNGRRYKKRRMGQNRRLCERKYSEYVERIFPNDTAVKEDANDEDFDGRVLARPGEYPHMAAVGFSTNSEKIDYKCGGSLISENFVLTVAHCTEVDGEAPKWVRIGGLNLMIDEVTVKPQSFDIESIFNHPDYIVDSYYNDIALLKLATNVILSEFVRPIRLWVDKQLPTSIAFAMGYGSTSFSKAMTYRLTHLNATIVPNDECARDLPVFAETPNGIIDSQICAQDFLQNRDTCQGDSGGPLQLNLPGRRRRHIHYHLIGITSFGVFCRSSYPSVYTRVFSFLDWIENITWGTPEN</sequence>
<dbReference type="Gene3D" id="2.40.10.10">
    <property type="entry name" value="Trypsin-like serine proteases"/>
    <property type="match status" value="1"/>
</dbReference>
<comment type="subcellular location">
    <subcellularLocation>
        <location evidence="1">Secreted</location>
    </subcellularLocation>
</comment>
<dbReference type="PROSITE" id="PS00135">
    <property type="entry name" value="TRYPSIN_SER"/>
    <property type="match status" value="1"/>
</dbReference>
<dbReference type="InterPro" id="IPR001254">
    <property type="entry name" value="Trypsin_dom"/>
</dbReference>
<dbReference type="OrthoDB" id="6380398at2759"/>
<dbReference type="InterPro" id="IPR001314">
    <property type="entry name" value="Peptidase_S1A"/>
</dbReference>
<dbReference type="PANTHER" id="PTHR24260:SF136">
    <property type="entry name" value="GH08193P-RELATED"/>
    <property type="match status" value="1"/>
</dbReference>
<dbReference type="PANTHER" id="PTHR24260">
    <property type="match status" value="1"/>
</dbReference>
<keyword evidence="2" id="KW-0964">Secreted</keyword>
<keyword evidence="4" id="KW-0378">Hydrolase</keyword>
<evidence type="ECO:0000313" key="10">
    <source>
        <dbReference type="Proteomes" id="UP000504633"/>
    </source>
</evidence>
<evidence type="ECO:0000313" key="11">
    <source>
        <dbReference type="RefSeq" id="XP_023175563.2"/>
    </source>
</evidence>
<evidence type="ECO:0000256" key="5">
    <source>
        <dbReference type="ARBA" id="ARBA00022825"/>
    </source>
</evidence>
<keyword evidence="5" id="KW-0720">Serine protease</keyword>
<dbReference type="PROSITE" id="PS50240">
    <property type="entry name" value="TRYPSIN_DOM"/>
    <property type="match status" value="1"/>
</dbReference>
<dbReference type="OMA" id="KIDYKCG"/>
<evidence type="ECO:0000256" key="3">
    <source>
        <dbReference type="ARBA" id="ARBA00022670"/>
    </source>
</evidence>
<name>A0A6J1M3M9_DROHY</name>
<dbReference type="Pfam" id="PF00089">
    <property type="entry name" value="Trypsin"/>
    <property type="match status" value="1"/>
</dbReference>
<evidence type="ECO:0000256" key="6">
    <source>
        <dbReference type="ARBA" id="ARBA00023145"/>
    </source>
</evidence>
<keyword evidence="3 11" id="KW-0645">Protease</keyword>
<evidence type="ECO:0000256" key="1">
    <source>
        <dbReference type="ARBA" id="ARBA00004613"/>
    </source>
</evidence>
<dbReference type="GeneID" id="111602633"/>
<dbReference type="GO" id="GO:0004252">
    <property type="term" value="F:serine-type endopeptidase activity"/>
    <property type="evidence" value="ECO:0007669"/>
    <property type="project" value="InterPro"/>
</dbReference>
<organism evidence="10 11">
    <name type="scientific">Drosophila hydei</name>
    <name type="common">Fruit fly</name>
    <dbReference type="NCBI Taxonomy" id="7224"/>
    <lineage>
        <taxon>Eukaryota</taxon>
        <taxon>Metazoa</taxon>
        <taxon>Ecdysozoa</taxon>
        <taxon>Arthropoda</taxon>
        <taxon>Hexapoda</taxon>
        <taxon>Insecta</taxon>
        <taxon>Pterygota</taxon>
        <taxon>Neoptera</taxon>
        <taxon>Endopterygota</taxon>
        <taxon>Diptera</taxon>
        <taxon>Brachycera</taxon>
        <taxon>Muscomorpha</taxon>
        <taxon>Ephydroidea</taxon>
        <taxon>Drosophilidae</taxon>
        <taxon>Drosophila</taxon>
    </lineage>
</organism>
<keyword evidence="8" id="KW-0732">Signal</keyword>
<dbReference type="InterPro" id="IPR009003">
    <property type="entry name" value="Peptidase_S1_PA"/>
</dbReference>
<gene>
    <name evidence="11" type="primary">LOC111602633</name>
</gene>
<dbReference type="Proteomes" id="UP000504633">
    <property type="component" value="Unplaced"/>
</dbReference>
<keyword evidence="6" id="KW-0865">Zymogen</keyword>
<dbReference type="GO" id="GO:0005576">
    <property type="term" value="C:extracellular region"/>
    <property type="evidence" value="ECO:0007669"/>
    <property type="project" value="UniProtKB-SubCell"/>
</dbReference>
<dbReference type="SUPFAM" id="SSF50494">
    <property type="entry name" value="Trypsin-like serine proteases"/>
    <property type="match status" value="1"/>
</dbReference>
<evidence type="ECO:0000256" key="8">
    <source>
        <dbReference type="SAM" id="SignalP"/>
    </source>
</evidence>
<dbReference type="AlphaFoldDB" id="A0A6J1M3M9"/>
<dbReference type="InterPro" id="IPR051333">
    <property type="entry name" value="CLIP_Serine_Protease"/>
</dbReference>
<dbReference type="InterPro" id="IPR033116">
    <property type="entry name" value="TRYPSIN_SER"/>
</dbReference>
<evidence type="ECO:0000259" key="9">
    <source>
        <dbReference type="PROSITE" id="PS50240"/>
    </source>
</evidence>
<evidence type="ECO:0000256" key="7">
    <source>
        <dbReference type="ARBA" id="ARBA00023157"/>
    </source>
</evidence>
<proteinExistence type="predicted"/>
<keyword evidence="10" id="KW-1185">Reference proteome</keyword>
<dbReference type="RefSeq" id="XP_023175563.2">
    <property type="nucleotide sequence ID" value="XM_023319795.2"/>
</dbReference>
<dbReference type="FunFam" id="2.40.10.10:FF:000047">
    <property type="entry name" value="Trypsin eta"/>
    <property type="match status" value="1"/>
</dbReference>
<accession>A0A6J1M3M9</accession>
<feature type="chain" id="PRO_5026666537" evidence="8">
    <location>
        <begin position="19"/>
        <end position="382"/>
    </location>
</feature>
<evidence type="ECO:0000256" key="4">
    <source>
        <dbReference type="ARBA" id="ARBA00022801"/>
    </source>
</evidence>
<feature type="domain" description="Peptidase S1" evidence="9">
    <location>
        <begin position="130"/>
        <end position="377"/>
    </location>
</feature>
<keyword evidence="7" id="KW-1015">Disulfide bond</keyword>
<dbReference type="PRINTS" id="PR00722">
    <property type="entry name" value="CHYMOTRYPSIN"/>
</dbReference>
<evidence type="ECO:0000256" key="2">
    <source>
        <dbReference type="ARBA" id="ARBA00022525"/>
    </source>
</evidence>
<dbReference type="CDD" id="cd00190">
    <property type="entry name" value="Tryp_SPc"/>
    <property type="match status" value="1"/>
</dbReference>
<dbReference type="KEGG" id="dhe:111602633"/>
<reference evidence="11" key="1">
    <citation type="submission" date="2025-08" db="UniProtKB">
        <authorList>
            <consortium name="RefSeq"/>
        </authorList>
    </citation>
    <scope>IDENTIFICATION</scope>
    <source>
        <strain evidence="11">15085-1641.00</strain>
        <tissue evidence="11">Whole body</tissue>
    </source>
</reference>
<dbReference type="GO" id="GO:0016485">
    <property type="term" value="P:protein processing"/>
    <property type="evidence" value="ECO:0007669"/>
    <property type="project" value="UniProtKB-ARBA"/>
</dbReference>
<dbReference type="InterPro" id="IPR043504">
    <property type="entry name" value="Peptidase_S1_PA_chymotrypsin"/>
</dbReference>
<protein>
    <submittedName>
        <fullName evidence="11">Serine protease snake</fullName>
    </submittedName>
</protein>